<dbReference type="STRING" id="749414.SBI_08542"/>
<dbReference type="RefSeq" id="WP_014181109.1">
    <property type="nucleotide sequence ID" value="NC_016582.1"/>
</dbReference>
<evidence type="ECO:0000313" key="4">
    <source>
        <dbReference type="Proteomes" id="UP000000377"/>
    </source>
</evidence>
<feature type="transmembrane region" description="Helical" evidence="1">
    <location>
        <begin position="12"/>
        <end position="36"/>
    </location>
</feature>
<name>D7BUB1_STRBB</name>
<dbReference type="EMBL" id="CP002047">
    <property type="protein sequence ID" value="ADI11660.1"/>
    <property type="molecule type" value="Genomic_DNA"/>
</dbReference>
<dbReference type="AlphaFoldDB" id="D7BUB1"/>
<protein>
    <recommendedName>
        <fullName evidence="2">TadE-like domain-containing protein</fullName>
    </recommendedName>
</protein>
<keyword evidence="1" id="KW-1133">Transmembrane helix</keyword>
<gene>
    <name evidence="3" type="ordered locus">SBI_08542</name>
</gene>
<dbReference type="KEGG" id="sbh:SBI_08542"/>
<reference evidence="3 4" key="1">
    <citation type="journal article" date="2010" name="J. Bacteriol.">
        <title>Genome sequence of the milbemycin-producing bacterium Streptomyces bingchenggensis.</title>
        <authorList>
            <person name="Wang X.J."/>
            <person name="Yan Y.J."/>
            <person name="Zhang B."/>
            <person name="An J."/>
            <person name="Wang J.J."/>
            <person name="Tian J."/>
            <person name="Jiang L."/>
            <person name="Chen Y.H."/>
            <person name="Huang S.X."/>
            <person name="Yin M."/>
            <person name="Zhang J."/>
            <person name="Gao A.L."/>
            <person name="Liu C.X."/>
            <person name="Zhu Z.X."/>
            <person name="Xiang W.S."/>
        </authorList>
    </citation>
    <scope>NUCLEOTIDE SEQUENCE [LARGE SCALE GENOMIC DNA]</scope>
    <source>
        <strain evidence="3 4">BCW-1</strain>
    </source>
</reference>
<evidence type="ECO:0000256" key="1">
    <source>
        <dbReference type="SAM" id="Phobius"/>
    </source>
</evidence>
<keyword evidence="1" id="KW-0812">Transmembrane</keyword>
<sequence>MQSPRGDRGAVTAQLVVVVPLLLILALTVVQVALAWHARHIAQYAAERALAAARAKDGSATDGRAQGRRSLAQLGSRVLTSPSVTVRRTSTQATVHVKGSVMPVLPGLHLTATGTASGAVERITTPTGQRP</sequence>
<dbReference type="PATRIC" id="fig|749414.3.peg.8786"/>
<dbReference type="Proteomes" id="UP000000377">
    <property type="component" value="Chromosome"/>
</dbReference>
<keyword evidence="1" id="KW-0472">Membrane</keyword>
<keyword evidence="4" id="KW-1185">Reference proteome</keyword>
<dbReference type="HOGENOM" id="CLU_117215_3_0_11"/>
<evidence type="ECO:0000259" key="2">
    <source>
        <dbReference type="Pfam" id="PF07811"/>
    </source>
</evidence>
<proteinExistence type="predicted"/>
<evidence type="ECO:0000313" key="3">
    <source>
        <dbReference type="EMBL" id="ADI11660.1"/>
    </source>
</evidence>
<dbReference type="eggNOG" id="COG4961">
    <property type="taxonomic scope" value="Bacteria"/>
</dbReference>
<dbReference type="Pfam" id="PF07811">
    <property type="entry name" value="TadE"/>
    <property type="match status" value="1"/>
</dbReference>
<accession>D7BUB1</accession>
<organism evidence="3 4">
    <name type="scientific">Streptomyces bingchenggensis (strain BCW-1)</name>
    <dbReference type="NCBI Taxonomy" id="749414"/>
    <lineage>
        <taxon>Bacteria</taxon>
        <taxon>Bacillati</taxon>
        <taxon>Actinomycetota</taxon>
        <taxon>Actinomycetes</taxon>
        <taxon>Kitasatosporales</taxon>
        <taxon>Streptomycetaceae</taxon>
        <taxon>Streptomyces</taxon>
    </lineage>
</organism>
<dbReference type="InterPro" id="IPR012495">
    <property type="entry name" value="TadE-like_dom"/>
</dbReference>
<feature type="domain" description="TadE-like" evidence="2">
    <location>
        <begin position="9"/>
        <end position="49"/>
    </location>
</feature>